<dbReference type="Proteomes" id="UP001397290">
    <property type="component" value="Unassembled WGS sequence"/>
</dbReference>
<dbReference type="PANTHER" id="PTHR47338">
    <property type="entry name" value="ZN(II)2CYS6 TRANSCRIPTION FACTOR (EUROFUNG)-RELATED"/>
    <property type="match status" value="1"/>
</dbReference>
<keyword evidence="5" id="KW-0539">Nucleus</keyword>
<keyword evidence="2" id="KW-0479">Metal-binding</keyword>
<dbReference type="CDD" id="cd12148">
    <property type="entry name" value="fungal_TF_MHR"/>
    <property type="match status" value="1"/>
</dbReference>
<proteinExistence type="predicted"/>
<name>A0AAW0RZN3_9HYPO</name>
<dbReference type="GO" id="GO:0000981">
    <property type="term" value="F:DNA-binding transcription factor activity, RNA polymerase II-specific"/>
    <property type="evidence" value="ECO:0007669"/>
    <property type="project" value="InterPro"/>
</dbReference>
<feature type="domain" description="Xylanolytic transcriptional activator regulatory" evidence="6">
    <location>
        <begin position="51"/>
        <end position="254"/>
    </location>
</feature>
<evidence type="ECO:0000256" key="4">
    <source>
        <dbReference type="ARBA" id="ARBA00023163"/>
    </source>
</evidence>
<evidence type="ECO:0000256" key="3">
    <source>
        <dbReference type="ARBA" id="ARBA00023015"/>
    </source>
</evidence>
<keyword evidence="8" id="KW-1185">Reference proteome</keyword>
<keyword evidence="3" id="KW-0805">Transcription regulation</keyword>
<protein>
    <recommendedName>
        <fullName evidence="6">Xylanolytic transcriptional activator regulatory domain-containing protein</fullName>
    </recommendedName>
</protein>
<dbReference type="InterPro" id="IPR007219">
    <property type="entry name" value="XnlR_reg_dom"/>
</dbReference>
<evidence type="ECO:0000259" key="6">
    <source>
        <dbReference type="Pfam" id="PF04082"/>
    </source>
</evidence>
<evidence type="ECO:0000256" key="5">
    <source>
        <dbReference type="ARBA" id="ARBA00023242"/>
    </source>
</evidence>
<keyword evidence="4" id="KW-0804">Transcription</keyword>
<gene>
    <name evidence="7" type="ORF">G3M48_001059</name>
</gene>
<evidence type="ECO:0000313" key="7">
    <source>
        <dbReference type="EMBL" id="KAK8147752.1"/>
    </source>
</evidence>
<comment type="subcellular location">
    <subcellularLocation>
        <location evidence="1">Nucleus</location>
    </subcellularLocation>
</comment>
<dbReference type="GO" id="GO:0008270">
    <property type="term" value="F:zinc ion binding"/>
    <property type="evidence" value="ECO:0007669"/>
    <property type="project" value="InterPro"/>
</dbReference>
<dbReference type="InterPro" id="IPR050815">
    <property type="entry name" value="TF_fung"/>
</dbReference>
<dbReference type="GO" id="GO:0003677">
    <property type="term" value="F:DNA binding"/>
    <property type="evidence" value="ECO:0007669"/>
    <property type="project" value="InterPro"/>
</dbReference>
<dbReference type="Pfam" id="PF04082">
    <property type="entry name" value="Fungal_trans"/>
    <property type="match status" value="1"/>
</dbReference>
<dbReference type="PANTHER" id="PTHR47338:SF20">
    <property type="entry name" value="ZN(II)2CYS6 TRANSCRIPTION FACTOR (EUROFUNG)"/>
    <property type="match status" value="1"/>
</dbReference>
<sequence length="552" mass="60289">MRQLAKFPFAFFLDQELFSVSSVKFPLIGYGAPDYVALEIGDISQKMLIASQFFDTVHIWVPIVSKSQFFTAMANPIASLNSDLDLLCLSMKLVMVTPPTHDVATNISTYHATRRFLHSVEISRSLTLSTLQAAIFVAVYEIGHGIYPAANASIAHCAQYAIAIGLGWGATSPKDDQVCWIASEERRRVWWAVVILERYACLGWPKRSMLSEAPQANSLLPCDDLAWDQGVKVTNFAMTSSDPKDLNMNAFSLLAQATYLLDQVIRHIWHFVHWPHSQQQNPPGDIVKCAATQHSAIGTSTSAMALLHKNCGYQQEAASLSQDYVFRLATKTRRRVAVEFLAESEMELNGDDRRLQLASPLILHWGYEALAYFADSVRNQSNTDADVALGAARKAMERLNSRWKAAVGSSSASFLVKIKSLTEKGELNSLSRLRRLVDEQIPRRSPAMGGVVGAGPIYVDMGPYGGAAVGYVVPSAGSTDGGVGRCYSAAPDHMDTVPVGATGIMQLGAWSAHASPSINLTHCASDAGCYGFAMQQDGYEDNAMQVTQTYQV</sequence>
<evidence type="ECO:0000313" key="8">
    <source>
        <dbReference type="Proteomes" id="UP001397290"/>
    </source>
</evidence>
<comment type="caution">
    <text evidence="7">The sequence shown here is derived from an EMBL/GenBank/DDBJ whole genome shotgun (WGS) entry which is preliminary data.</text>
</comment>
<dbReference type="EMBL" id="JAAHCF010000128">
    <property type="protein sequence ID" value="KAK8147752.1"/>
    <property type="molecule type" value="Genomic_DNA"/>
</dbReference>
<reference evidence="7 8" key="1">
    <citation type="submission" date="2020-02" db="EMBL/GenBank/DDBJ databases">
        <title>Comparative genomics of the hypocrealean fungal genus Beauvera.</title>
        <authorList>
            <person name="Showalter D.N."/>
            <person name="Bushley K.E."/>
            <person name="Rehner S.A."/>
        </authorList>
    </citation>
    <scope>NUCLEOTIDE SEQUENCE [LARGE SCALE GENOMIC DNA]</scope>
    <source>
        <strain evidence="7 8">ARSEF4384</strain>
    </source>
</reference>
<evidence type="ECO:0000256" key="1">
    <source>
        <dbReference type="ARBA" id="ARBA00004123"/>
    </source>
</evidence>
<accession>A0AAW0RZN3</accession>
<evidence type="ECO:0000256" key="2">
    <source>
        <dbReference type="ARBA" id="ARBA00022723"/>
    </source>
</evidence>
<dbReference type="AlphaFoldDB" id="A0AAW0RZN3"/>
<dbReference type="GO" id="GO:0006351">
    <property type="term" value="P:DNA-templated transcription"/>
    <property type="evidence" value="ECO:0007669"/>
    <property type="project" value="InterPro"/>
</dbReference>
<dbReference type="GO" id="GO:0005634">
    <property type="term" value="C:nucleus"/>
    <property type="evidence" value="ECO:0007669"/>
    <property type="project" value="UniProtKB-SubCell"/>
</dbReference>
<organism evidence="7 8">
    <name type="scientific">Beauveria asiatica</name>
    <dbReference type="NCBI Taxonomy" id="1069075"/>
    <lineage>
        <taxon>Eukaryota</taxon>
        <taxon>Fungi</taxon>
        <taxon>Dikarya</taxon>
        <taxon>Ascomycota</taxon>
        <taxon>Pezizomycotina</taxon>
        <taxon>Sordariomycetes</taxon>
        <taxon>Hypocreomycetidae</taxon>
        <taxon>Hypocreales</taxon>
        <taxon>Cordycipitaceae</taxon>
        <taxon>Beauveria</taxon>
    </lineage>
</organism>